<evidence type="ECO:0000256" key="5">
    <source>
        <dbReference type="SAM" id="SignalP"/>
    </source>
</evidence>
<dbReference type="Gene3D" id="3.40.50.2300">
    <property type="match status" value="2"/>
</dbReference>
<dbReference type="Pfam" id="PF13458">
    <property type="entry name" value="Peripla_BP_6"/>
    <property type="match status" value="1"/>
</dbReference>
<dbReference type="GO" id="GO:0006865">
    <property type="term" value="P:amino acid transport"/>
    <property type="evidence" value="ECO:0007669"/>
    <property type="project" value="UniProtKB-KW"/>
</dbReference>
<evidence type="ECO:0000256" key="4">
    <source>
        <dbReference type="ARBA" id="ARBA00022970"/>
    </source>
</evidence>
<dbReference type="InterPro" id="IPR028082">
    <property type="entry name" value="Peripla_BP_I"/>
</dbReference>
<feature type="domain" description="Leucine-binding protein" evidence="6">
    <location>
        <begin position="28"/>
        <end position="367"/>
    </location>
</feature>
<evidence type="ECO:0000313" key="7">
    <source>
        <dbReference type="EMBL" id="CAP41518.1"/>
    </source>
</evidence>
<dbReference type="KEGG" id="bpt:Bpet1184"/>
<dbReference type="STRING" id="94624.Bpet1184"/>
<feature type="signal peptide" evidence="5">
    <location>
        <begin position="1"/>
        <end position="25"/>
    </location>
</feature>
<evidence type="ECO:0000256" key="2">
    <source>
        <dbReference type="ARBA" id="ARBA00022448"/>
    </source>
</evidence>
<evidence type="ECO:0000313" key="8">
    <source>
        <dbReference type="Proteomes" id="UP000001225"/>
    </source>
</evidence>
<keyword evidence="4" id="KW-0029">Amino-acid transport</keyword>
<keyword evidence="3 5" id="KW-0732">Signal</keyword>
<dbReference type="InterPro" id="IPR051010">
    <property type="entry name" value="BCAA_transport"/>
</dbReference>
<comment type="similarity">
    <text evidence="1">Belongs to the leucine-binding protein family.</text>
</comment>
<name>A9IC36_BORPD</name>
<dbReference type="EMBL" id="AM902716">
    <property type="protein sequence ID" value="CAP41518.1"/>
    <property type="molecule type" value="Genomic_DNA"/>
</dbReference>
<organism evidence="7 8">
    <name type="scientific">Bordetella petrii (strain ATCC BAA-461 / DSM 12804 / CCUG 43448 / CIP 107267 / Se-1111R)</name>
    <dbReference type="NCBI Taxonomy" id="340100"/>
    <lineage>
        <taxon>Bacteria</taxon>
        <taxon>Pseudomonadati</taxon>
        <taxon>Pseudomonadota</taxon>
        <taxon>Betaproteobacteria</taxon>
        <taxon>Burkholderiales</taxon>
        <taxon>Alcaligenaceae</taxon>
        <taxon>Bordetella</taxon>
    </lineage>
</organism>
<dbReference type="PANTHER" id="PTHR30483:SF6">
    <property type="entry name" value="PERIPLASMIC BINDING PROTEIN OF ABC TRANSPORTER FOR NATURAL AMINO ACIDS"/>
    <property type="match status" value="1"/>
</dbReference>
<evidence type="ECO:0000256" key="3">
    <source>
        <dbReference type="ARBA" id="ARBA00022729"/>
    </source>
</evidence>
<protein>
    <submittedName>
        <fullName evidence="7">Substrate-binding periplasmic protein</fullName>
    </submittedName>
</protein>
<feature type="chain" id="PRO_5002739650" evidence="5">
    <location>
        <begin position="26"/>
        <end position="400"/>
    </location>
</feature>
<proteinExistence type="inferred from homology"/>
<gene>
    <name evidence="7" type="ordered locus">Bpet1184</name>
</gene>
<accession>A9IC36</accession>
<dbReference type="PANTHER" id="PTHR30483">
    <property type="entry name" value="LEUCINE-SPECIFIC-BINDING PROTEIN"/>
    <property type="match status" value="1"/>
</dbReference>
<reference evidence="7 8" key="1">
    <citation type="journal article" date="2008" name="BMC Genomics">
        <title>The missing link: Bordetella petrii is endowed with both the metabolic versatility of environmental bacteria and virulence traits of pathogenic Bordetellae.</title>
        <authorList>
            <person name="Gross R."/>
            <person name="Guzman C.A."/>
            <person name="Sebaihia M."/>
            <person name="Martins Dos Santos V.A."/>
            <person name="Pieper D.H."/>
            <person name="Koebnik R."/>
            <person name="Lechner M."/>
            <person name="Bartels D."/>
            <person name="Buhrmester J."/>
            <person name="Choudhuri J.V."/>
            <person name="Ebensen T."/>
            <person name="Gaigalat L."/>
            <person name="Herrmann S."/>
            <person name="Khachane A.N."/>
            <person name="Larisch C."/>
            <person name="Link S."/>
            <person name="Linke B."/>
            <person name="Meyer F."/>
            <person name="Mormann S."/>
            <person name="Nakunst D."/>
            <person name="Rueckert C."/>
            <person name="Schneiker-Bekel S."/>
            <person name="Schulze K."/>
            <person name="Vorhoelter F.J."/>
            <person name="Yevsa T."/>
            <person name="Engle J.T."/>
            <person name="Goldman W.E."/>
            <person name="Puehler A."/>
            <person name="Goebel U.B."/>
            <person name="Goesmann A."/>
            <person name="Bloecker H."/>
            <person name="Kaiser O."/>
            <person name="Martinez-Arias R."/>
        </authorList>
    </citation>
    <scope>NUCLEOTIDE SEQUENCE [LARGE SCALE GENOMIC DNA]</scope>
    <source>
        <strain evidence="8">ATCC BAA-461 / DSM 12804 / CCUG 43448 / CIP 107267 / Se-1111R</strain>
    </source>
</reference>
<keyword evidence="2" id="KW-0813">Transport</keyword>
<sequence length="400" mass="43141">MTMRTSGMLGSLLLGAMLSAAVAQAQNIKIGLPVPLSGPYGAEAQDQVRNAELAVKQFNDAGGLNGQKAELLVRDDRLNPAEAATRALELIEKDGVNFIVGGLSAATQLSINNVTRQRKKLYISISQSDAINEASDASPYTFHEALNPHMTTQAVGKYVFKPGMKVAFLTADYAYGHEMTRGFTEVARQQGAVVVGEVKHPLGASDYSAFLPRLKALNPDVLVFNNFGADNRISIKQAADFGMKRNIKFVTPILTYTARISGGPSTYQDVIGGTQYYWAIQDGVSSAKAFNAAFQAENKGRFPSDYGAMAYSAVKSLLLAVKAAGSTDTDKVAAALRDLKYDTYKGPQYYRACDQQSVQSVLVIQSVGKDSAHPDEVFKVLHTEAPSEQILRSCETLGFK</sequence>
<dbReference type="PRINTS" id="PR00337">
    <property type="entry name" value="LEUILEVALBP"/>
</dbReference>
<keyword evidence="8" id="KW-1185">Reference proteome</keyword>
<dbReference type="SUPFAM" id="SSF53822">
    <property type="entry name" value="Periplasmic binding protein-like I"/>
    <property type="match status" value="1"/>
</dbReference>
<dbReference type="InterPro" id="IPR000709">
    <property type="entry name" value="Leu_Ile_Val-bd"/>
</dbReference>
<dbReference type="AlphaFoldDB" id="A9IC36"/>
<evidence type="ECO:0000259" key="6">
    <source>
        <dbReference type="Pfam" id="PF13458"/>
    </source>
</evidence>
<dbReference type="InterPro" id="IPR028081">
    <property type="entry name" value="Leu-bd"/>
</dbReference>
<dbReference type="Proteomes" id="UP000001225">
    <property type="component" value="Chromosome"/>
</dbReference>
<dbReference type="eggNOG" id="COG0683">
    <property type="taxonomic scope" value="Bacteria"/>
</dbReference>
<evidence type="ECO:0000256" key="1">
    <source>
        <dbReference type="ARBA" id="ARBA00010062"/>
    </source>
</evidence>